<evidence type="ECO:0000256" key="1">
    <source>
        <dbReference type="SAM" id="SignalP"/>
    </source>
</evidence>
<feature type="signal peptide" evidence="1">
    <location>
        <begin position="1"/>
        <end position="18"/>
    </location>
</feature>
<keyword evidence="1" id="KW-0732">Signal</keyword>
<accession>A0A552UX24</accession>
<reference evidence="2 3" key="1">
    <citation type="submission" date="2019-07" db="EMBL/GenBank/DDBJ databases">
        <title>Flavobacterium sp. nov., isolated from glacier ice.</title>
        <authorList>
            <person name="Liu Q."/>
            <person name="Xin Y.-H."/>
        </authorList>
    </citation>
    <scope>NUCLEOTIDE SEQUENCE [LARGE SCALE GENOMIC DNA]</scope>
    <source>
        <strain evidence="2 3">ZT4R6</strain>
    </source>
</reference>
<sequence>MKKILYTLLLLFAINAFSQNTYIQYTAKIHDETGLYGDQDFLRQTLDNALASTMSFGLIINKEGAKFYNEEYNSPTLMGDEEMIRLSLLLFAQYSGDVYTLDKSVYEQHLQGNKSVYTKAPVLNNWVISKETKVINGRLCQKATTDYVVKNKLGVFNHPVTAWYCTVLNYSYGPIGYGNLPGLITELTVRNVTYNLAKIEESTAKDFDIKFLSTSKIQSQKDFDREIGD</sequence>
<gene>
    <name evidence="2" type="ORF">FMM05_16115</name>
</gene>
<comment type="caution">
    <text evidence="2">The sequence shown here is derived from an EMBL/GenBank/DDBJ whole genome shotgun (WGS) entry which is preliminary data.</text>
</comment>
<keyword evidence="3" id="KW-1185">Reference proteome</keyword>
<dbReference type="InterPro" id="IPR005901">
    <property type="entry name" value="GLPGLI"/>
</dbReference>
<protein>
    <submittedName>
        <fullName evidence="2">GLPGLI family protein</fullName>
    </submittedName>
</protein>
<evidence type="ECO:0000313" key="2">
    <source>
        <dbReference type="EMBL" id="TRW22781.1"/>
    </source>
</evidence>
<evidence type="ECO:0000313" key="3">
    <source>
        <dbReference type="Proteomes" id="UP000320643"/>
    </source>
</evidence>
<organism evidence="2 3">
    <name type="scientific">Flavobacterium zepuense</name>
    <dbReference type="NCBI Taxonomy" id="2593302"/>
    <lineage>
        <taxon>Bacteria</taxon>
        <taxon>Pseudomonadati</taxon>
        <taxon>Bacteroidota</taxon>
        <taxon>Flavobacteriia</taxon>
        <taxon>Flavobacteriales</taxon>
        <taxon>Flavobacteriaceae</taxon>
        <taxon>Flavobacterium</taxon>
    </lineage>
</organism>
<dbReference type="NCBIfam" id="TIGR01200">
    <property type="entry name" value="GLPGLI"/>
    <property type="match status" value="1"/>
</dbReference>
<dbReference type="EMBL" id="VJVZ01000011">
    <property type="protein sequence ID" value="TRW22781.1"/>
    <property type="molecule type" value="Genomic_DNA"/>
</dbReference>
<proteinExistence type="predicted"/>
<dbReference type="AlphaFoldDB" id="A0A552UX24"/>
<feature type="chain" id="PRO_5021836449" evidence="1">
    <location>
        <begin position="19"/>
        <end position="229"/>
    </location>
</feature>
<dbReference type="Proteomes" id="UP000320643">
    <property type="component" value="Unassembled WGS sequence"/>
</dbReference>
<name>A0A552UX24_9FLAO</name>
<dbReference type="RefSeq" id="WP_143374430.1">
    <property type="nucleotide sequence ID" value="NZ_VJVZ01000011.1"/>
</dbReference>
<dbReference type="OrthoDB" id="1429333at2"/>